<evidence type="ECO:0000256" key="1">
    <source>
        <dbReference type="ARBA" id="ARBA00022679"/>
    </source>
</evidence>
<keyword evidence="5" id="KW-1185">Reference proteome</keyword>
<dbReference type="GO" id="GO:0044550">
    <property type="term" value="P:secondary metabolite biosynthetic process"/>
    <property type="evidence" value="ECO:0007669"/>
    <property type="project" value="TreeGrafter"/>
</dbReference>
<dbReference type="InterPro" id="IPR013747">
    <property type="entry name" value="ACP_syn_III_C"/>
</dbReference>
<dbReference type="InterPro" id="IPR016039">
    <property type="entry name" value="Thiolase-like"/>
</dbReference>
<dbReference type="KEGG" id="php:PhaeoP97_01366"/>
<evidence type="ECO:0000313" key="4">
    <source>
        <dbReference type="EMBL" id="APG46789.1"/>
    </source>
</evidence>
<keyword evidence="1 4" id="KW-0808">Transferase</keyword>
<dbReference type="AlphaFoldDB" id="A0A1L3I3Z9"/>
<dbReference type="SUPFAM" id="SSF53901">
    <property type="entry name" value="Thiolase-like"/>
    <property type="match status" value="1"/>
</dbReference>
<reference evidence="5" key="1">
    <citation type="submission" date="2016-07" db="EMBL/GenBank/DDBJ databases">
        <title>Phaeobacter portensis sp. nov., a tropodithietic acid producing bacterium isolated from a German harbor.</title>
        <authorList>
            <person name="Freese H.M."/>
            <person name="Bunk B."/>
            <person name="Breider S."/>
            <person name="Brinkhoff T."/>
        </authorList>
    </citation>
    <scope>NUCLEOTIDE SEQUENCE [LARGE SCALE GENOMIC DNA]</scope>
    <source>
        <strain evidence="5">P97</strain>
    </source>
</reference>
<name>A0A1L3I3Z9_9RHOB</name>
<sequence length="308" mass="34399">MLHIVDFELDHPERTEFLEEISEDLSLSRNQRRMFSRFFGFEAFHYDEQAPLAQMTSGAVDRLLARNPRSAAALSHVSHCHTLPAITHCDGESSSILAPFAEQGLEVFSATMNHCATGLSMLSAMDQLLGDADTGLVLIAEKAFHPDVRLIKNTTIMGECAAAVLVRREASRLRVVDSHTQHETRFWQNTGHLDEPYLEGFEDMYLDFACNTLTNALKRFGLGMEDVRFILPHNVNMASWIMIAQILGFDRHKVCLSTIARFGHCFGADPFINLMQLIKDDQLVAGDRLLLFSIGLGATATCTLVQVN</sequence>
<dbReference type="OrthoDB" id="2636646at2"/>
<dbReference type="GO" id="GO:0033818">
    <property type="term" value="F:beta-ketoacyl-acyl-carrier-protein synthase III activity"/>
    <property type="evidence" value="ECO:0007669"/>
    <property type="project" value="UniProtKB-EC"/>
</dbReference>
<gene>
    <name evidence="4" type="ORF">PhaeoP97_01366</name>
</gene>
<dbReference type="EMBL" id="CP016364">
    <property type="protein sequence ID" value="APG46789.1"/>
    <property type="molecule type" value="Genomic_DNA"/>
</dbReference>
<dbReference type="Pfam" id="PF08541">
    <property type="entry name" value="ACP_syn_III_C"/>
    <property type="match status" value="1"/>
</dbReference>
<accession>A0A1L3I3Z9</accession>
<feature type="domain" description="Beta-ketoacyl-[acyl-carrier-protein] synthase III C-terminal" evidence="3">
    <location>
        <begin position="217"/>
        <end position="306"/>
    </location>
</feature>
<dbReference type="PANTHER" id="PTHR34069:SF2">
    <property type="entry name" value="BETA-KETOACYL-[ACYL-CARRIER-PROTEIN] SYNTHASE III"/>
    <property type="match status" value="1"/>
</dbReference>
<dbReference type="Gene3D" id="3.40.47.10">
    <property type="match status" value="2"/>
</dbReference>
<evidence type="ECO:0000313" key="5">
    <source>
        <dbReference type="Proteomes" id="UP000183859"/>
    </source>
</evidence>
<organism evidence="4 5">
    <name type="scientific">Phaeobacter porticola</name>
    <dbReference type="NCBI Taxonomy" id="1844006"/>
    <lineage>
        <taxon>Bacteria</taxon>
        <taxon>Pseudomonadati</taxon>
        <taxon>Pseudomonadota</taxon>
        <taxon>Alphaproteobacteria</taxon>
        <taxon>Rhodobacterales</taxon>
        <taxon>Roseobacteraceae</taxon>
        <taxon>Phaeobacter</taxon>
    </lineage>
</organism>
<proteinExistence type="predicted"/>
<keyword evidence="2 4" id="KW-0012">Acyltransferase</keyword>
<evidence type="ECO:0000259" key="3">
    <source>
        <dbReference type="Pfam" id="PF08541"/>
    </source>
</evidence>
<protein>
    <submittedName>
        <fullName evidence="4">3-oxoacyl-[acyl-carrier-protein] synthase III</fullName>
        <ecNumber evidence="4">2.3.1.180</ecNumber>
    </submittedName>
</protein>
<dbReference type="EC" id="2.3.1.180" evidence="4"/>
<dbReference type="PANTHER" id="PTHR34069">
    <property type="entry name" value="3-OXOACYL-[ACYL-CARRIER-PROTEIN] SYNTHASE 3"/>
    <property type="match status" value="1"/>
</dbReference>
<dbReference type="Proteomes" id="UP000183859">
    <property type="component" value="Chromosome"/>
</dbReference>
<dbReference type="RefSeq" id="WP_072504422.1">
    <property type="nucleotide sequence ID" value="NZ_CP016364.1"/>
</dbReference>
<dbReference type="STRING" id="1844006.PhaeoP97_01366"/>
<evidence type="ECO:0000256" key="2">
    <source>
        <dbReference type="ARBA" id="ARBA00023315"/>
    </source>
</evidence>